<keyword evidence="5" id="KW-0539">Nucleus</keyword>
<keyword evidence="3 6" id="KW-0863">Zinc-finger</keyword>
<feature type="compositionally biased region" description="Pro residues" evidence="7">
    <location>
        <begin position="240"/>
        <end position="277"/>
    </location>
</feature>
<dbReference type="AlphaFoldDB" id="A0A8H4F1Y5"/>
<feature type="compositionally biased region" description="Polar residues" evidence="7">
    <location>
        <begin position="333"/>
        <end position="342"/>
    </location>
</feature>
<comment type="caution">
    <text evidence="9">The sequence shown here is derived from an EMBL/GenBank/DDBJ whole genome shotgun (WGS) entry which is preliminary data.</text>
</comment>
<proteinExistence type="predicted"/>
<dbReference type="SMART" id="SM00355">
    <property type="entry name" value="ZnF_C2H2"/>
    <property type="match status" value="2"/>
</dbReference>
<evidence type="ECO:0000256" key="3">
    <source>
        <dbReference type="ARBA" id="ARBA00022771"/>
    </source>
</evidence>
<feature type="compositionally biased region" description="Low complexity" evidence="7">
    <location>
        <begin position="229"/>
        <end position="239"/>
    </location>
</feature>
<dbReference type="InterPro" id="IPR013087">
    <property type="entry name" value="Znf_C2H2_type"/>
</dbReference>
<keyword evidence="4" id="KW-0862">Zinc</keyword>
<evidence type="ECO:0000259" key="8">
    <source>
        <dbReference type="PROSITE" id="PS50157"/>
    </source>
</evidence>
<reference evidence="9 10" key="1">
    <citation type="submission" date="2019-09" db="EMBL/GenBank/DDBJ databases">
        <authorList>
            <consortium name="DOE Joint Genome Institute"/>
            <person name="Mondo S.J."/>
            <person name="Navarro-Mendoza M.I."/>
            <person name="Perez-Arques C."/>
            <person name="Panchal S."/>
            <person name="Nicolas F.E."/>
            <person name="Ganguly P."/>
            <person name="Pangilinan J."/>
            <person name="Grigoriev I."/>
            <person name="Heitman J."/>
            <person name="Sanya K."/>
            <person name="Garre V."/>
        </authorList>
    </citation>
    <scope>NUCLEOTIDE SEQUENCE [LARGE SCALE GENOMIC DNA]</scope>
    <source>
        <strain evidence="9 10">MU402</strain>
    </source>
</reference>
<evidence type="ECO:0000313" key="9">
    <source>
        <dbReference type="EMBL" id="KAF1801979.1"/>
    </source>
</evidence>
<evidence type="ECO:0000256" key="7">
    <source>
        <dbReference type="SAM" id="MobiDB-lite"/>
    </source>
</evidence>
<organism evidence="9 10">
    <name type="scientific">Mucor circinelloides f. lusitanicus</name>
    <name type="common">Mucor racemosus var. lusitanicus</name>
    <dbReference type="NCBI Taxonomy" id="29924"/>
    <lineage>
        <taxon>Eukaryota</taxon>
        <taxon>Fungi</taxon>
        <taxon>Fungi incertae sedis</taxon>
        <taxon>Mucoromycota</taxon>
        <taxon>Mucoromycotina</taxon>
        <taxon>Mucoromycetes</taxon>
        <taxon>Mucorales</taxon>
        <taxon>Mucorineae</taxon>
        <taxon>Mucoraceae</taxon>
        <taxon>Mucor</taxon>
    </lineage>
</organism>
<accession>A0A8H4F1Y5</accession>
<name>A0A8H4F1Y5_MUCCL</name>
<evidence type="ECO:0000256" key="4">
    <source>
        <dbReference type="ARBA" id="ARBA00022833"/>
    </source>
</evidence>
<dbReference type="PROSITE" id="PS50157">
    <property type="entry name" value="ZINC_FINGER_C2H2_2"/>
    <property type="match status" value="1"/>
</dbReference>
<dbReference type="Gene3D" id="3.30.160.60">
    <property type="entry name" value="Classic Zinc Finger"/>
    <property type="match status" value="1"/>
</dbReference>
<dbReference type="Proteomes" id="UP000469890">
    <property type="component" value="Unassembled WGS sequence"/>
</dbReference>
<dbReference type="GO" id="GO:0005634">
    <property type="term" value="C:nucleus"/>
    <property type="evidence" value="ECO:0007669"/>
    <property type="project" value="UniProtKB-SubCell"/>
</dbReference>
<dbReference type="InterPro" id="IPR036236">
    <property type="entry name" value="Znf_C2H2_sf"/>
</dbReference>
<protein>
    <recommendedName>
        <fullName evidence="8">C2H2-type domain-containing protein</fullName>
    </recommendedName>
</protein>
<feature type="compositionally biased region" description="Low complexity" evidence="7">
    <location>
        <begin position="284"/>
        <end position="315"/>
    </location>
</feature>
<dbReference type="SUPFAM" id="SSF57667">
    <property type="entry name" value="beta-beta-alpha zinc fingers"/>
    <property type="match status" value="1"/>
</dbReference>
<comment type="subcellular location">
    <subcellularLocation>
        <location evidence="1">Nucleus</location>
    </subcellularLocation>
</comment>
<evidence type="ECO:0000256" key="1">
    <source>
        <dbReference type="ARBA" id="ARBA00004123"/>
    </source>
</evidence>
<dbReference type="PROSITE" id="PS00028">
    <property type="entry name" value="ZINC_FINGER_C2H2_1"/>
    <property type="match status" value="1"/>
</dbReference>
<dbReference type="GO" id="GO:0008270">
    <property type="term" value="F:zinc ion binding"/>
    <property type="evidence" value="ECO:0007669"/>
    <property type="project" value="UniProtKB-KW"/>
</dbReference>
<gene>
    <name evidence="9" type="ORF">FB192DRAFT_1101212</name>
</gene>
<feature type="domain" description="C2H2-type" evidence="8">
    <location>
        <begin position="36"/>
        <end position="59"/>
    </location>
</feature>
<dbReference type="CDD" id="cd20908">
    <property type="entry name" value="SUF4-like"/>
    <property type="match status" value="1"/>
</dbReference>
<evidence type="ECO:0000313" key="10">
    <source>
        <dbReference type="Proteomes" id="UP000469890"/>
    </source>
</evidence>
<evidence type="ECO:0000256" key="5">
    <source>
        <dbReference type="ARBA" id="ARBA00023242"/>
    </source>
</evidence>
<evidence type="ECO:0000256" key="2">
    <source>
        <dbReference type="ARBA" id="ARBA00022723"/>
    </source>
</evidence>
<dbReference type="EMBL" id="JAAECE010000004">
    <property type="protein sequence ID" value="KAF1801979.1"/>
    <property type="molecule type" value="Genomic_DNA"/>
</dbReference>
<sequence>MGKKRKSKPMRPWCWYCEKDFEDDKVLVTHQRAKHFKCEECNKKLTTAGGMVVHSHQVHKIDIYKVPNALPGRDKLDIEIFGMEGIPEEDMIAHEARISGNHGNKKSKASGSGHYGELTLEQIQAQMAAHKAAAAAAAVSSAESTPTNTASPVITAPAVIQQPPQLQQQPPPPQQYYNYNAYYGQPTAAGYGQYYPPVPPNGYNAPPMPGGPVPPQNYGYAAPPPPNAGYPGQWGYQGYPPGPPGPPMPNAPPPHPMGAGAPPMPMPTATSAPPPAGPASTDYVPAAATAPPQPAAVAPVPETTPPQQSLSAAQSPPQPHLSENPMTPPLAVPTSTTPTMTANGKKKPSKVVLIYNNNEVSPEEQRARLEKHQVF</sequence>
<dbReference type="PANTHER" id="PTHR23215">
    <property type="entry name" value="ZINC FINGER PROTEIN 207"/>
    <property type="match status" value="1"/>
</dbReference>
<evidence type="ECO:0000256" key="6">
    <source>
        <dbReference type="PROSITE-ProRule" id="PRU00042"/>
    </source>
</evidence>
<keyword evidence="2" id="KW-0479">Metal-binding</keyword>
<feature type="region of interest" description="Disordered" evidence="7">
    <location>
        <begin position="224"/>
        <end position="350"/>
    </location>
</feature>
<dbReference type="PANTHER" id="PTHR23215:SF0">
    <property type="entry name" value="BUB3-INTERACTING AND GLEBS MOTIF-CONTAINING PROTEIN ZNF207"/>
    <property type="match status" value="1"/>
</dbReference>